<proteinExistence type="predicted"/>
<reference evidence="2" key="2">
    <citation type="submission" date="2015-01" db="EMBL/GenBank/DDBJ databases">
        <title>Evolutionary Origins and Diversification of the Mycorrhizal Mutualists.</title>
        <authorList>
            <consortium name="DOE Joint Genome Institute"/>
            <consortium name="Mycorrhizal Genomics Consortium"/>
            <person name="Kohler A."/>
            <person name="Kuo A."/>
            <person name="Nagy L.G."/>
            <person name="Floudas D."/>
            <person name="Copeland A."/>
            <person name="Barry K.W."/>
            <person name="Cichocki N."/>
            <person name="Veneault-Fourrey C."/>
            <person name="LaButti K."/>
            <person name="Lindquist E.A."/>
            <person name="Lipzen A."/>
            <person name="Lundell T."/>
            <person name="Morin E."/>
            <person name="Murat C."/>
            <person name="Riley R."/>
            <person name="Ohm R."/>
            <person name="Sun H."/>
            <person name="Tunlid A."/>
            <person name="Henrissat B."/>
            <person name="Grigoriev I.V."/>
            <person name="Hibbett D.S."/>
            <person name="Martin F."/>
        </authorList>
    </citation>
    <scope>NUCLEOTIDE SEQUENCE [LARGE SCALE GENOMIC DNA]</scope>
    <source>
        <strain evidence="2">F 1598</strain>
    </source>
</reference>
<sequence>MNYTSPPAQHPWEVTYAGHVPPTFHSPTTSSPSINTLPQICRSLPPAPHDKASFSGQENDITTKLHSFEHHIPLKHDVKYI</sequence>
<reference evidence="1 2" key="1">
    <citation type="submission" date="2014-04" db="EMBL/GenBank/DDBJ databases">
        <authorList>
            <consortium name="DOE Joint Genome Institute"/>
            <person name="Kuo A."/>
            <person name="Tarkka M."/>
            <person name="Buscot F."/>
            <person name="Kohler A."/>
            <person name="Nagy L.G."/>
            <person name="Floudas D."/>
            <person name="Copeland A."/>
            <person name="Barry K.W."/>
            <person name="Cichocki N."/>
            <person name="Veneault-Fourrey C."/>
            <person name="LaButti K."/>
            <person name="Lindquist E.A."/>
            <person name="Lipzen A."/>
            <person name="Lundell T."/>
            <person name="Morin E."/>
            <person name="Murat C."/>
            <person name="Sun H."/>
            <person name="Tunlid A."/>
            <person name="Henrissat B."/>
            <person name="Grigoriev I.V."/>
            <person name="Hibbett D.S."/>
            <person name="Martin F."/>
            <person name="Nordberg H.P."/>
            <person name="Cantor M.N."/>
            <person name="Hua S.X."/>
        </authorList>
    </citation>
    <scope>NUCLEOTIDE SEQUENCE [LARGE SCALE GENOMIC DNA]</scope>
    <source>
        <strain evidence="1 2">F 1598</strain>
    </source>
</reference>
<dbReference type="EMBL" id="KN833085">
    <property type="protein sequence ID" value="KIM73358.1"/>
    <property type="molecule type" value="Genomic_DNA"/>
</dbReference>
<accession>A0A0C3AHQ8</accession>
<protein>
    <submittedName>
        <fullName evidence="1">Uncharacterized protein</fullName>
    </submittedName>
</protein>
<dbReference type="AlphaFoldDB" id="A0A0C3AHQ8"/>
<gene>
    <name evidence="1" type="ORF">PILCRDRAFT_829233</name>
</gene>
<evidence type="ECO:0000313" key="2">
    <source>
        <dbReference type="Proteomes" id="UP000054166"/>
    </source>
</evidence>
<organism evidence="1 2">
    <name type="scientific">Piloderma croceum (strain F 1598)</name>
    <dbReference type="NCBI Taxonomy" id="765440"/>
    <lineage>
        <taxon>Eukaryota</taxon>
        <taxon>Fungi</taxon>
        <taxon>Dikarya</taxon>
        <taxon>Basidiomycota</taxon>
        <taxon>Agaricomycotina</taxon>
        <taxon>Agaricomycetes</taxon>
        <taxon>Agaricomycetidae</taxon>
        <taxon>Atheliales</taxon>
        <taxon>Atheliaceae</taxon>
        <taxon>Piloderma</taxon>
    </lineage>
</organism>
<evidence type="ECO:0000313" key="1">
    <source>
        <dbReference type="EMBL" id="KIM73358.1"/>
    </source>
</evidence>
<dbReference type="HOGENOM" id="CLU_2574731_0_0_1"/>
<keyword evidence="2" id="KW-1185">Reference proteome</keyword>
<dbReference type="InParanoid" id="A0A0C3AHQ8"/>
<name>A0A0C3AHQ8_PILCF</name>
<dbReference type="Proteomes" id="UP000054166">
    <property type="component" value="Unassembled WGS sequence"/>
</dbReference>